<reference evidence="1 2" key="2">
    <citation type="journal article" date="2022" name="Mol. Ecol. Resour.">
        <title>The genomes of chicory, endive, great burdock and yacon provide insights into Asteraceae paleo-polyploidization history and plant inulin production.</title>
        <authorList>
            <person name="Fan W."/>
            <person name="Wang S."/>
            <person name="Wang H."/>
            <person name="Wang A."/>
            <person name="Jiang F."/>
            <person name="Liu H."/>
            <person name="Zhao H."/>
            <person name="Xu D."/>
            <person name="Zhang Y."/>
        </authorList>
    </citation>
    <scope>NUCLEOTIDE SEQUENCE [LARGE SCALE GENOMIC DNA]</scope>
    <source>
        <strain evidence="2">cv. Yunnan</strain>
        <tissue evidence="1">Leaves</tissue>
    </source>
</reference>
<sequence>MSVDFRLGNTHICDIPLLNARILSSGSAPTAINFTGREHNITMQYKSSSMCVDKDANGWISEDEVRDG</sequence>
<dbReference type="EMBL" id="CM042044">
    <property type="protein sequence ID" value="KAI3686516.1"/>
    <property type="molecule type" value="Genomic_DNA"/>
</dbReference>
<name>A0ACB8YN28_9ASTR</name>
<gene>
    <name evidence="1" type="ORF">L1987_80195</name>
</gene>
<protein>
    <submittedName>
        <fullName evidence="1">Uncharacterized protein</fullName>
    </submittedName>
</protein>
<proteinExistence type="predicted"/>
<organism evidence="1 2">
    <name type="scientific">Smallanthus sonchifolius</name>
    <dbReference type="NCBI Taxonomy" id="185202"/>
    <lineage>
        <taxon>Eukaryota</taxon>
        <taxon>Viridiplantae</taxon>
        <taxon>Streptophyta</taxon>
        <taxon>Embryophyta</taxon>
        <taxon>Tracheophyta</taxon>
        <taxon>Spermatophyta</taxon>
        <taxon>Magnoliopsida</taxon>
        <taxon>eudicotyledons</taxon>
        <taxon>Gunneridae</taxon>
        <taxon>Pentapetalae</taxon>
        <taxon>asterids</taxon>
        <taxon>campanulids</taxon>
        <taxon>Asterales</taxon>
        <taxon>Asteraceae</taxon>
        <taxon>Asteroideae</taxon>
        <taxon>Heliantheae alliance</taxon>
        <taxon>Millerieae</taxon>
        <taxon>Smallanthus</taxon>
    </lineage>
</organism>
<evidence type="ECO:0000313" key="1">
    <source>
        <dbReference type="EMBL" id="KAI3686516.1"/>
    </source>
</evidence>
<reference evidence="2" key="1">
    <citation type="journal article" date="2022" name="Mol. Ecol. Resour.">
        <title>The genomes of chicory, endive, great burdock and yacon provide insights into Asteraceae palaeo-polyploidization history and plant inulin production.</title>
        <authorList>
            <person name="Fan W."/>
            <person name="Wang S."/>
            <person name="Wang H."/>
            <person name="Wang A."/>
            <person name="Jiang F."/>
            <person name="Liu H."/>
            <person name="Zhao H."/>
            <person name="Xu D."/>
            <person name="Zhang Y."/>
        </authorList>
    </citation>
    <scope>NUCLEOTIDE SEQUENCE [LARGE SCALE GENOMIC DNA]</scope>
    <source>
        <strain evidence="2">cv. Yunnan</strain>
    </source>
</reference>
<keyword evidence="2" id="KW-1185">Reference proteome</keyword>
<evidence type="ECO:0000313" key="2">
    <source>
        <dbReference type="Proteomes" id="UP001056120"/>
    </source>
</evidence>
<dbReference type="Proteomes" id="UP001056120">
    <property type="component" value="Linkage Group LG27"/>
</dbReference>
<comment type="caution">
    <text evidence="1">The sequence shown here is derived from an EMBL/GenBank/DDBJ whole genome shotgun (WGS) entry which is preliminary data.</text>
</comment>
<accession>A0ACB8YN28</accession>